<evidence type="ECO:0000256" key="3">
    <source>
        <dbReference type="ARBA" id="ARBA00022723"/>
    </source>
</evidence>
<organism evidence="8 10">
    <name type="scientific">Candidatus Nitrosopelagicus brevis</name>
    <dbReference type="NCBI Taxonomy" id="1410606"/>
    <lineage>
        <taxon>Archaea</taxon>
        <taxon>Nitrososphaerota</taxon>
    </lineage>
</organism>
<gene>
    <name evidence="9" type="ORF">A7X95_00425</name>
    <name evidence="8" type="ORF">T478_0521</name>
</gene>
<dbReference type="KEGG" id="nbv:T478_0521"/>
<evidence type="ECO:0000256" key="6">
    <source>
        <dbReference type="RuleBase" id="RU361277"/>
    </source>
</evidence>
<dbReference type="InterPro" id="IPR013149">
    <property type="entry name" value="ADH-like_C"/>
</dbReference>
<reference evidence="8 10" key="1">
    <citation type="journal article" date="2015" name="Proc. Natl. Acad. Sci. U.S.A.">
        <title>Genomic and proteomic characterization of "Candidatus Nitrosopelagicus brevis": An ammonia-oxidizing archaeon from the open ocean.</title>
        <authorList>
            <person name="Santoro A.E."/>
            <person name="Dupont C.L."/>
            <person name="Richter R.A."/>
            <person name="Craig M.T."/>
            <person name="Carini P."/>
            <person name="McIlvin M.R."/>
            <person name="Yang Y."/>
            <person name="Orsi W.D."/>
            <person name="Moran D.M."/>
            <person name="Saito M.A."/>
        </authorList>
    </citation>
    <scope>NUCLEOTIDE SEQUENCE [LARGE SCALE GENOMIC DNA]</scope>
    <source>
        <strain evidence="8">CN25</strain>
        <strain evidence="10">V2</strain>
    </source>
</reference>
<dbReference type="Pfam" id="PF00107">
    <property type="entry name" value="ADH_zinc_N"/>
    <property type="match status" value="1"/>
</dbReference>
<dbReference type="RefSeq" id="WP_048104936.1">
    <property type="nucleotide sequence ID" value="NZ_CP007026.1"/>
</dbReference>
<evidence type="ECO:0000256" key="1">
    <source>
        <dbReference type="ARBA" id="ARBA00001947"/>
    </source>
</evidence>
<evidence type="ECO:0000313" key="9">
    <source>
        <dbReference type="EMBL" id="PTL87788.1"/>
    </source>
</evidence>
<dbReference type="SMART" id="SM00829">
    <property type="entry name" value="PKS_ER"/>
    <property type="match status" value="1"/>
</dbReference>
<reference evidence="9 11" key="3">
    <citation type="submission" date="2018-04" db="EMBL/GenBank/DDBJ databases">
        <title>Transcriptomics of ammonia oxidizing archaea.</title>
        <authorList>
            <person name="Carini P."/>
        </authorList>
    </citation>
    <scope>NUCLEOTIDE SEQUENCE [LARGE SCALE GENOMIC DNA]</scope>
    <source>
        <strain evidence="9 11">U25</strain>
    </source>
</reference>
<dbReference type="GO" id="GO:0008270">
    <property type="term" value="F:zinc ion binding"/>
    <property type="evidence" value="ECO:0007669"/>
    <property type="project" value="InterPro"/>
</dbReference>
<keyword evidence="3 6" id="KW-0479">Metal-binding</keyword>
<dbReference type="InterPro" id="IPR002328">
    <property type="entry name" value="ADH_Zn_CS"/>
</dbReference>
<feature type="domain" description="Enoyl reductase (ER)" evidence="7">
    <location>
        <begin position="19"/>
        <end position="343"/>
    </location>
</feature>
<dbReference type="GO" id="GO:0004022">
    <property type="term" value="F:alcohol dehydrogenase (NAD+) activity"/>
    <property type="evidence" value="ECO:0007669"/>
    <property type="project" value="TreeGrafter"/>
</dbReference>
<dbReference type="HOGENOM" id="CLU_026673_20_1_2"/>
<dbReference type="Gene3D" id="3.90.180.10">
    <property type="entry name" value="Medium-chain alcohol dehydrogenases, catalytic domain"/>
    <property type="match status" value="1"/>
</dbReference>
<dbReference type="GO" id="GO:0005737">
    <property type="term" value="C:cytoplasm"/>
    <property type="evidence" value="ECO:0007669"/>
    <property type="project" value="TreeGrafter"/>
</dbReference>
<dbReference type="PROSITE" id="PS00059">
    <property type="entry name" value="ADH_ZINC"/>
    <property type="match status" value="1"/>
</dbReference>
<dbReference type="Proteomes" id="UP000241022">
    <property type="component" value="Unassembled WGS sequence"/>
</dbReference>
<sequence>MTEVMRAMVLSECKKIEEKPLKLTDIERHSIDNPDEVLIKIEACGVCHSQLHGIEGDWQEIGIPPSFPTVPGHEVVGKIIEIGEKVTKFKIGDRVGITPLLKSCMNCTYCDEGKEYLCENSEITGETLRGGYTEFINASENFLTKVPDSMSSEYAAPLFCPGITAYKAIKAAEPEKNKKIAIYGIGGVGHMAIQFAKVEGCEVTGISRKKEHLNVAEKLGAEKTFQFTESQEEFLTKVKDDYGYFDAAVVFAPSDMVTDTAIKSVKKGGTVIIATVGKIPNFLAFEEKTVRGTLIGSMKDMEKVIEIAQKNNFKVVTESFPLEQANEVLERLKNSDIEARAVLIP</sequence>
<evidence type="ECO:0000313" key="11">
    <source>
        <dbReference type="Proteomes" id="UP000241022"/>
    </source>
</evidence>
<dbReference type="PANTHER" id="PTHR42940:SF8">
    <property type="entry name" value="VACUOLAR PROTEIN SORTING-ASSOCIATED PROTEIN 11"/>
    <property type="match status" value="1"/>
</dbReference>
<evidence type="ECO:0000313" key="10">
    <source>
        <dbReference type="Proteomes" id="UP000030944"/>
    </source>
</evidence>
<evidence type="ECO:0000256" key="2">
    <source>
        <dbReference type="ARBA" id="ARBA00008072"/>
    </source>
</evidence>
<evidence type="ECO:0000313" key="8">
    <source>
        <dbReference type="EMBL" id="AJA92636.1"/>
    </source>
</evidence>
<evidence type="ECO:0000259" key="7">
    <source>
        <dbReference type="SMART" id="SM00829"/>
    </source>
</evidence>
<protein>
    <submittedName>
        <fullName evidence="8">Putative alcohol dehydrogenase</fullName>
    </submittedName>
    <submittedName>
        <fullName evidence="9">Zinc-binding alcohol dehydrogenase</fullName>
    </submittedName>
</protein>
<reference evidence="9" key="2">
    <citation type="submission" date="2016-05" db="EMBL/GenBank/DDBJ databases">
        <authorList>
            <person name="Lavstsen T."/>
            <person name="Jespersen J.S."/>
        </authorList>
    </citation>
    <scope>NUCLEOTIDE SEQUENCE [LARGE SCALE GENOMIC DNA]</scope>
    <source>
        <strain evidence="9">U25</strain>
    </source>
</reference>
<name>A0A0A7V3A5_9ARCH</name>
<comment type="similarity">
    <text evidence="2 6">Belongs to the zinc-containing alcohol dehydrogenase family.</text>
</comment>
<keyword evidence="4 6" id="KW-0862">Zinc</keyword>
<dbReference type="Gene3D" id="3.40.50.720">
    <property type="entry name" value="NAD(P)-binding Rossmann-like Domain"/>
    <property type="match status" value="1"/>
</dbReference>
<evidence type="ECO:0000256" key="4">
    <source>
        <dbReference type="ARBA" id="ARBA00022833"/>
    </source>
</evidence>
<dbReference type="InterPro" id="IPR020843">
    <property type="entry name" value="ER"/>
</dbReference>
<dbReference type="GeneID" id="24816414"/>
<dbReference type="STRING" id="1410606.T478_0521"/>
<dbReference type="OrthoDB" id="8709at2157"/>
<dbReference type="InterPro" id="IPR036291">
    <property type="entry name" value="NAD(P)-bd_dom_sf"/>
</dbReference>
<dbReference type="EMBL" id="CP007026">
    <property type="protein sequence ID" value="AJA92636.1"/>
    <property type="molecule type" value="Genomic_DNA"/>
</dbReference>
<keyword evidence="5" id="KW-0560">Oxidoreductase</keyword>
<keyword evidence="11" id="KW-1185">Reference proteome</keyword>
<dbReference type="Pfam" id="PF08240">
    <property type="entry name" value="ADH_N"/>
    <property type="match status" value="1"/>
</dbReference>
<dbReference type="SUPFAM" id="SSF50129">
    <property type="entry name" value="GroES-like"/>
    <property type="match status" value="1"/>
</dbReference>
<evidence type="ECO:0000256" key="5">
    <source>
        <dbReference type="ARBA" id="ARBA00023002"/>
    </source>
</evidence>
<dbReference type="PANTHER" id="PTHR42940">
    <property type="entry name" value="ALCOHOL DEHYDROGENASE 1-RELATED"/>
    <property type="match status" value="1"/>
</dbReference>
<dbReference type="InterPro" id="IPR013154">
    <property type="entry name" value="ADH-like_N"/>
</dbReference>
<comment type="cofactor">
    <cofactor evidence="1 6">
        <name>Zn(2+)</name>
        <dbReference type="ChEBI" id="CHEBI:29105"/>
    </cofactor>
</comment>
<dbReference type="AlphaFoldDB" id="A0A0A7V3A5"/>
<dbReference type="InterPro" id="IPR011032">
    <property type="entry name" value="GroES-like_sf"/>
</dbReference>
<dbReference type="EMBL" id="LXWN01000001">
    <property type="protein sequence ID" value="PTL87788.1"/>
    <property type="molecule type" value="Genomic_DNA"/>
</dbReference>
<accession>A0A0A7V3A5</accession>
<proteinExistence type="inferred from homology"/>
<dbReference type="SUPFAM" id="SSF51735">
    <property type="entry name" value="NAD(P)-binding Rossmann-fold domains"/>
    <property type="match status" value="1"/>
</dbReference>
<dbReference type="Proteomes" id="UP000030944">
    <property type="component" value="Chromosome"/>
</dbReference>